<sequence>QYSQMLRRAVSRLNATLDDVIRQSLGGGMGAPPLAPALASVAAVPEGAGAGPSPLGSWRVTEMVEQMRTLWGVPKYRTSHPKKQTRKFAYTRLLTPFEDITTCEQCGAKHEVHTICGKCYDEVRVLTNMIKKKLLAYNPYKGERPEARPIEIRFTKDEIKAEQERVEEERKGEIKDGVRVIEMERERPTWFKRLEKPRP</sequence>
<comment type="caution">
    <text evidence="10">The sequence shown here is derived from an EMBL/GenBank/DDBJ whole genome shotgun (WGS) entry which is preliminary data.</text>
</comment>
<dbReference type="GO" id="GO:0005762">
    <property type="term" value="C:mitochondrial large ribosomal subunit"/>
    <property type="evidence" value="ECO:0007669"/>
    <property type="project" value="TreeGrafter"/>
</dbReference>
<keyword evidence="5" id="KW-0496">Mitochondrion</keyword>
<keyword evidence="6" id="KW-0687">Ribonucleoprotein</keyword>
<evidence type="ECO:0000256" key="3">
    <source>
        <dbReference type="ARBA" id="ARBA00022946"/>
    </source>
</evidence>
<comment type="function">
    <text evidence="9">Component of the mitochondrial large ribosomal subunit (mt-LSU). The mitochondrial ribosome (mitoribosome) is a large ribonucleoprotein complex responsible for the synthesis of proteins inside mitochondria.</text>
</comment>
<comment type="subcellular location">
    <subcellularLocation>
        <location evidence="1">Mitochondrion</location>
    </subcellularLocation>
</comment>
<dbReference type="InterPro" id="IPR011332">
    <property type="entry name" value="Ribosomal_zn-bd"/>
</dbReference>
<evidence type="ECO:0000313" key="10">
    <source>
        <dbReference type="EMBL" id="GMS88192.1"/>
    </source>
</evidence>
<dbReference type="NCBIfam" id="TIGR01031">
    <property type="entry name" value="rpmF_bact"/>
    <property type="match status" value="1"/>
</dbReference>
<evidence type="ECO:0000256" key="8">
    <source>
        <dbReference type="ARBA" id="ARBA00042577"/>
    </source>
</evidence>
<evidence type="ECO:0000256" key="9">
    <source>
        <dbReference type="ARBA" id="ARBA00045766"/>
    </source>
</evidence>
<feature type="non-terminal residue" evidence="10">
    <location>
        <position position="1"/>
    </location>
</feature>
<evidence type="ECO:0000256" key="5">
    <source>
        <dbReference type="ARBA" id="ARBA00023128"/>
    </source>
</evidence>
<dbReference type="InterPro" id="IPR002677">
    <property type="entry name" value="Ribosomal_bL32"/>
</dbReference>
<dbReference type="Proteomes" id="UP001432027">
    <property type="component" value="Unassembled WGS sequence"/>
</dbReference>
<name>A0AAV5SZP4_9BILA</name>
<reference evidence="10" key="1">
    <citation type="submission" date="2023-10" db="EMBL/GenBank/DDBJ databases">
        <title>Genome assembly of Pristionchus species.</title>
        <authorList>
            <person name="Yoshida K."/>
            <person name="Sommer R.J."/>
        </authorList>
    </citation>
    <scope>NUCLEOTIDE SEQUENCE</scope>
    <source>
        <strain evidence="10">RS0144</strain>
    </source>
</reference>
<evidence type="ECO:0000313" key="11">
    <source>
        <dbReference type="Proteomes" id="UP001432027"/>
    </source>
</evidence>
<keyword evidence="3" id="KW-0809">Transit peptide</keyword>
<protein>
    <recommendedName>
        <fullName evidence="7">Large ribosomal subunit protein bL32m</fullName>
    </recommendedName>
    <alternativeName>
        <fullName evidence="8">39S ribosomal protein L32, mitochondrial</fullName>
    </alternativeName>
</protein>
<accession>A0AAV5SZP4</accession>
<evidence type="ECO:0000256" key="7">
    <source>
        <dbReference type="ARBA" id="ARBA00039935"/>
    </source>
</evidence>
<gene>
    <name evidence="10" type="ORF">PENTCL1PPCAC_10367</name>
</gene>
<dbReference type="Pfam" id="PF01783">
    <property type="entry name" value="Ribosomal_L32p"/>
    <property type="match status" value="1"/>
</dbReference>
<keyword evidence="4" id="KW-0689">Ribosomal protein</keyword>
<evidence type="ECO:0000256" key="4">
    <source>
        <dbReference type="ARBA" id="ARBA00022980"/>
    </source>
</evidence>
<comment type="similarity">
    <text evidence="2">Belongs to the bacterial ribosomal protein bL32 family.</text>
</comment>
<dbReference type="SUPFAM" id="SSF57829">
    <property type="entry name" value="Zn-binding ribosomal proteins"/>
    <property type="match status" value="1"/>
</dbReference>
<dbReference type="GO" id="GO:0006412">
    <property type="term" value="P:translation"/>
    <property type="evidence" value="ECO:0007669"/>
    <property type="project" value="InterPro"/>
</dbReference>
<dbReference type="AlphaFoldDB" id="A0AAV5SZP4"/>
<evidence type="ECO:0000256" key="6">
    <source>
        <dbReference type="ARBA" id="ARBA00023274"/>
    </source>
</evidence>
<dbReference type="EMBL" id="BTSX01000003">
    <property type="protein sequence ID" value="GMS88192.1"/>
    <property type="molecule type" value="Genomic_DNA"/>
</dbReference>
<dbReference type="PANTHER" id="PTHR21026">
    <property type="entry name" value="39S RIBOSOMAL PROTEIN L32, MITOCHONDRIAL"/>
    <property type="match status" value="1"/>
</dbReference>
<evidence type="ECO:0000256" key="1">
    <source>
        <dbReference type="ARBA" id="ARBA00004173"/>
    </source>
</evidence>
<keyword evidence="11" id="KW-1185">Reference proteome</keyword>
<organism evidence="10 11">
    <name type="scientific">Pristionchus entomophagus</name>
    <dbReference type="NCBI Taxonomy" id="358040"/>
    <lineage>
        <taxon>Eukaryota</taxon>
        <taxon>Metazoa</taxon>
        <taxon>Ecdysozoa</taxon>
        <taxon>Nematoda</taxon>
        <taxon>Chromadorea</taxon>
        <taxon>Rhabditida</taxon>
        <taxon>Rhabditina</taxon>
        <taxon>Diplogasteromorpha</taxon>
        <taxon>Diplogasteroidea</taxon>
        <taxon>Neodiplogasteridae</taxon>
        <taxon>Pristionchus</taxon>
    </lineage>
</organism>
<proteinExistence type="inferred from homology"/>
<evidence type="ECO:0000256" key="2">
    <source>
        <dbReference type="ARBA" id="ARBA00008560"/>
    </source>
</evidence>
<dbReference type="InterPro" id="IPR051991">
    <property type="entry name" value="Mitoribosomal_protein_bL32"/>
</dbReference>
<dbReference type="PANTHER" id="PTHR21026:SF2">
    <property type="entry name" value="LARGE RIBOSOMAL SUBUNIT PROTEIN BL32M"/>
    <property type="match status" value="1"/>
</dbReference>
<dbReference type="GO" id="GO:0003735">
    <property type="term" value="F:structural constituent of ribosome"/>
    <property type="evidence" value="ECO:0007669"/>
    <property type="project" value="InterPro"/>
</dbReference>